<reference evidence="2 3" key="1">
    <citation type="submission" date="2024-11" db="EMBL/GenBank/DDBJ databases">
        <title>A near-complete genome assembly of Cinchona calisaya.</title>
        <authorList>
            <person name="Lian D.C."/>
            <person name="Zhao X.W."/>
            <person name="Wei L."/>
        </authorList>
    </citation>
    <scope>NUCLEOTIDE SEQUENCE [LARGE SCALE GENOMIC DNA]</scope>
    <source>
        <tissue evidence="2">Nenye</tissue>
    </source>
</reference>
<name>A0ABD3AB25_9GENT</name>
<dbReference type="AlphaFoldDB" id="A0ABD3AB25"/>
<evidence type="ECO:0000313" key="3">
    <source>
        <dbReference type="Proteomes" id="UP001630127"/>
    </source>
</evidence>
<evidence type="ECO:0000313" key="2">
    <source>
        <dbReference type="EMBL" id="KAL3528116.1"/>
    </source>
</evidence>
<keyword evidence="3" id="KW-1185">Reference proteome</keyword>
<feature type="region of interest" description="Disordered" evidence="1">
    <location>
        <begin position="1"/>
        <end position="21"/>
    </location>
</feature>
<organism evidence="2 3">
    <name type="scientific">Cinchona calisaya</name>
    <dbReference type="NCBI Taxonomy" id="153742"/>
    <lineage>
        <taxon>Eukaryota</taxon>
        <taxon>Viridiplantae</taxon>
        <taxon>Streptophyta</taxon>
        <taxon>Embryophyta</taxon>
        <taxon>Tracheophyta</taxon>
        <taxon>Spermatophyta</taxon>
        <taxon>Magnoliopsida</taxon>
        <taxon>eudicotyledons</taxon>
        <taxon>Gunneridae</taxon>
        <taxon>Pentapetalae</taxon>
        <taxon>asterids</taxon>
        <taxon>lamiids</taxon>
        <taxon>Gentianales</taxon>
        <taxon>Rubiaceae</taxon>
        <taxon>Cinchonoideae</taxon>
        <taxon>Cinchoneae</taxon>
        <taxon>Cinchona</taxon>
    </lineage>
</organism>
<gene>
    <name evidence="2" type="ORF">ACH5RR_012772</name>
</gene>
<comment type="caution">
    <text evidence="2">The sequence shown here is derived from an EMBL/GenBank/DDBJ whole genome shotgun (WGS) entry which is preliminary data.</text>
</comment>
<dbReference type="Proteomes" id="UP001630127">
    <property type="component" value="Unassembled WGS sequence"/>
</dbReference>
<dbReference type="EMBL" id="JBJUIK010000005">
    <property type="protein sequence ID" value="KAL3528116.1"/>
    <property type="molecule type" value="Genomic_DNA"/>
</dbReference>
<protein>
    <submittedName>
        <fullName evidence="2">Uncharacterized protein</fullName>
    </submittedName>
</protein>
<evidence type="ECO:0000256" key="1">
    <source>
        <dbReference type="SAM" id="MobiDB-lite"/>
    </source>
</evidence>
<proteinExistence type="predicted"/>
<sequence length="118" mass="13693">MVEEKKLQHPTEPITSNTPPGALQIQFDNNRIVCLKARNMQDEKLARISVNVRNSNKILPNKPITSNWLQTTIEKHNNAICDWITTQQRQLQMSRVIGKDSRFYIYWSILTSISQTPD</sequence>
<accession>A0ABD3AB25</accession>